<dbReference type="AlphaFoldDB" id="A0ABD1G5F9"/>
<dbReference type="EMBL" id="JBEAFC010000010">
    <property type="protein sequence ID" value="KAL1538232.1"/>
    <property type="molecule type" value="Genomic_DNA"/>
</dbReference>
<name>A0ABD1G5F9_SALDI</name>
<evidence type="ECO:0000256" key="1">
    <source>
        <dbReference type="SAM" id="MobiDB-lite"/>
    </source>
</evidence>
<dbReference type="Proteomes" id="UP001567538">
    <property type="component" value="Unassembled WGS sequence"/>
</dbReference>
<reference evidence="2 4" key="1">
    <citation type="submission" date="2024-06" db="EMBL/GenBank/DDBJ databases">
        <title>A chromosome level genome sequence of Diviner's sage (Salvia divinorum).</title>
        <authorList>
            <person name="Ford S.A."/>
            <person name="Ro D.-K."/>
            <person name="Ness R.W."/>
            <person name="Phillips M.A."/>
        </authorList>
    </citation>
    <scope>NUCLEOTIDE SEQUENCE [LARGE SCALE GENOMIC DNA]</scope>
    <source>
        <strain evidence="2">SAF-2024a</strain>
        <tissue evidence="2">Leaf</tissue>
    </source>
</reference>
<feature type="region of interest" description="Disordered" evidence="1">
    <location>
        <begin position="65"/>
        <end position="95"/>
    </location>
</feature>
<organism evidence="2 4">
    <name type="scientific">Salvia divinorum</name>
    <name type="common">Maria pastora</name>
    <name type="synonym">Diviner's sage</name>
    <dbReference type="NCBI Taxonomy" id="28513"/>
    <lineage>
        <taxon>Eukaryota</taxon>
        <taxon>Viridiplantae</taxon>
        <taxon>Streptophyta</taxon>
        <taxon>Embryophyta</taxon>
        <taxon>Tracheophyta</taxon>
        <taxon>Spermatophyta</taxon>
        <taxon>Magnoliopsida</taxon>
        <taxon>eudicotyledons</taxon>
        <taxon>Gunneridae</taxon>
        <taxon>Pentapetalae</taxon>
        <taxon>asterids</taxon>
        <taxon>lamiids</taxon>
        <taxon>Lamiales</taxon>
        <taxon>Lamiaceae</taxon>
        <taxon>Nepetoideae</taxon>
        <taxon>Mentheae</taxon>
        <taxon>Salviinae</taxon>
        <taxon>Salvia</taxon>
        <taxon>Salvia subgen. Calosphace</taxon>
    </lineage>
</organism>
<dbReference type="EMBL" id="JBEAFC010000010">
    <property type="protein sequence ID" value="KAL1538218.1"/>
    <property type="molecule type" value="Genomic_DNA"/>
</dbReference>
<sequence length="95" mass="10743">MATETTSRTSIQTLAHSVRLPNVVARPIASCPCPRWPSHRPYVAVVRLPHHLPTSAPFARHVLSPTGQLSREHSSPRHHLWTSSRPRTNRCKLCR</sequence>
<evidence type="ECO:0000313" key="2">
    <source>
        <dbReference type="EMBL" id="KAL1538218.1"/>
    </source>
</evidence>
<comment type="caution">
    <text evidence="2">The sequence shown here is derived from an EMBL/GenBank/DDBJ whole genome shotgun (WGS) entry which is preliminary data.</text>
</comment>
<gene>
    <name evidence="2" type="ORF">AAHA92_26984</name>
    <name evidence="3" type="ORF">AAHA92_26998</name>
</gene>
<accession>A0ABD1G5F9</accession>
<evidence type="ECO:0000313" key="3">
    <source>
        <dbReference type="EMBL" id="KAL1538232.1"/>
    </source>
</evidence>
<proteinExistence type="predicted"/>
<keyword evidence="4" id="KW-1185">Reference proteome</keyword>
<protein>
    <submittedName>
        <fullName evidence="2">Uncharacterized protein</fullName>
    </submittedName>
</protein>
<evidence type="ECO:0000313" key="4">
    <source>
        <dbReference type="Proteomes" id="UP001567538"/>
    </source>
</evidence>